<evidence type="ECO:0000313" key="3">
    <source>
        <dbReference type="EMBL" id="GEN61150.1"/>
    </source>
</evidence>
<comment type="caution">
    <text evidence="3">The sequence shown here is derived from an EMBL/GenBank/DDBJ whole genome shotgun (WGS) entry which is preliminary data.</text>
</comment>
<gene>
    <name evidence="3" type="ORF">ANI02nite_30340</name>
</gene>
<feature type="signal peptide" evidence="2">
    <location>
        <begin position="1"/>
        <end position="25"/>
    </location>
</feature>
<feature type="region of interest" description="Disordered" evidence="1">
    <location>
        <begin position="124"/>
        <end position="147"/>
    </location>
</feature>
<keyword evidence="2" id="KW-0732">Signal</keyword>
<keyword evidence="4" id="KW-1185">Reference proteome</keyword>
<protein>
    <recommendedName>
        <fullName evidence="5">DUF2501 domain-containing protein</fullName>
    </recommendedName>
</protein>
<evidence type="ECO:0000256" key="2">
    <source>
        <dbReference type="SAM" id="SignalP"/>
    </source>
</evidence>
<proteinExistence type="predicted"/>
<evidence type="ECO:0000313" key="4">
    <source>
        <dbReference type="Proteomes" id="UP000321635"/>
    </source>
</evidence>
<dbReference type="RefSeq" id="WP_026398680.1">
    <property type="nucleotide sequence ID" value="NZ_AUBI01000016.1"/>
</dbReference>
<feature type="chain" id="PRO_5022132811" description="DUF2501 domain-containing protein" evidence="2">
    <location>
        <begin position="26"/>
        <end position="176"/>
    </location>
</feature>
<dbReference type="EMBL" id="BJYF01000028">
    <property type="protein sequence ID" value="GEN61150.1"/>
    <property type="molecule type" value="Genomic_DNA"/>
</dbReference>
<name>A0A511XDW8_9PROT</name>
<evidence type="ECO:0000256" key="1">
    <source>
        <dbReference type="SAM" id="MobiDB-lite"/>
    </source>
</evidence>
<evidence type="ECO:0008006" key="5">
    <source>
        <dbReference type="Google" id="ProtNLM"/>
    </source>
</evidence>
<organism evidence="3 4">
    <name type="scientific">Acetobacter nitrogenifigens DSM 23921 = NBRC 105050</name>
    <dbReference type="NCBI Taxonomy" id="1120919"/>
    <lineage>
        <taxon>Bacteria</taxon>
        <taxon>Pseudomonadati</taxon>
        <taxon>Pseudomonadota</taxon>
        <taxon>Alphaproteobacteria</taxon>
        <taxon>Acetobacterales</taxon>
        <taxon>Acetobacteraceae</taxon>
        <taxon>Acetobacter</taxon>
    </lineage>
</organism>
<dbReference type="Proteomes" id="UP000321635">
    <property type="component" value="Unassembled WGS sequence"/>
</dbReference>
<reference evidence="3 4" key="1">
    <citation type="submission" date="2019-07" db="EMBL/GenBank/DDBJ databases">
        <title>Whole genome shotgun sequence of Acetobacter nitrogenifigens NBRC 105050.</title>
        <authorList>
            <person name="Hosoyama A."/>
            <person name="Uohara A."/>
            <person name="Ohji S."/>
            <person name="Ichikawa N."/>
        </authorList>
    </citation>
    <scope>NUCLEOTIDE SEQUENCE [LARGE SCALE GENOMIC DNA]</scope>
    <source>
        <strain evidence="3 4">NBRC 105050</strain>
    </source>
</reference>
<dbReference type="AlphaFoldDB" id="A0A511XDW8"/>
<sequence length="176" mass="17686">MLKTQYIALGAVCGLAFSAVGAAHAQSAAAQLPAGTVLSTQPAGSVPVTAPTDPASNLATRGTQIVKGVTGSETSATPGALDENGLPSLSSASTGNVTGLLSYCISKKLVNSTTARSTARSLAKRDDVKSDQGYSIGGQGLLQNGSSTPFDISTLNKSKRVELCSDLVKKGQSLSD</sequence>
<dbReference type="OrthoDB" id="7225017at2"/>
<accession>A0A511XDW8</accession>